<feature type="compositionally biased region" description="Polar residues" evidence="7">
    <location>
        <begin position="433"/>
        <end position="445"/>
    </location>
</feature>
<dbReference type="Proteomes" id="UP000694843">
    <property type="component" value="Unplaced"/>
</dbReference>
<dbReference type="AlphaFoldDB" id="A0A8B7NXM4"/>
<dbReference type="GO" id="GO:0003676">
    <property type="term" value="F:nucleic acid binding"/>
    <property type="evidence" value="ECO:0007669"/>
    <property type="project" value="InterPro"/>
</dbReference>
<dbReference type="GO" id="GO:0046872">
    <property type="term" value="F:metal ion binding"/>
    <property type="evidence" value="ECO:0007669"/>
    <property type="project" value="UniProtKB-KW"/>
</dbReference>
<gene>
    <name evidence="9" type="primary">LOC108674970</name>
</gene>
<evidence type="ECO:0000256" key="4">
    <source>
        <dbReference type="ARBA" id="ARBA00022801"/>
    </source>
</evidence>
<keyword evidence="8" id="KW-1185">Reference proteome</keyword>
<evidence type="ECO:0000256" key="1">
    <source>
        <dbReference type="ARBA" id="ARBA00001946"/>
    </source>
</evidence>
<dbReference type="GO" id="GO:0005737">
    <property type="term" value="C:cytoplasm"/>
    <property type="evidence" value="ECO:0007669"/>
    <property type="project" value="TreeGrafter"/>
</dbReference>
<dbReference type="InterPro" id="IPR040393">
    <property type="entry name" value="TREX1/2"/>
</dbReference>
<accession>A0A8B7NXM4</accession>
<name>A0A8B7NXM4_HYAAZ</name>
<keyword evidence="6" id="KW-0460">Magnesium</keyword>
<dbReference type="Gene3D" id="3.30.420.10">
    <property type="entry name" value="Ribonuclease H-like superfamily/Ribonuclease H"/>
    <property type="match status" value="3"/>
</dbReference>
<protein>
    <submittedName>
        <fullName evidence="9">Uncharacterized protein LOC108674970</fullName>
    </submittedName>
</protein>
<keyword evidence="2" id="KW-0540">Nuclease</keyword>
<evidence type="ECO:0000256" key="5">
    <source>
        <dbReference type="ARBA" id="ARBA00022839"/>
    </source>
</evidence>
<evidence type="ECO:0000256" key="6">
    <source>
        <dbReference type="ARBA" id="ARBA00022842"/>
    </source>
</evidence>
<organism evidence="8 9">
    <name type="scientific">Hyalella azteca</name>
    <name type="common">Amphipod</name>
    <dbReference type="NCBI Taxonomy" id="294128"/>
    <lineage>
        <taxon>Eukaryota</taxon>
        <taxon>Metazoa</taxon>
        <taxon>Ecdysozoa</taxon>
        <taxon>Arthropoda</taxon>
        <taxon>Crustacea</taxon>
        <taxon>Multicrustacea</taxon>
        <taxon>Malacostraca</taxon>
        <taxon>Eumalacostraca</taxon>
        <taxon>Peracarida</taxon>
        <taxon>Amphipoda</taxon>
        <taxon>Senticaudata</taxon>
        <taxon>Talitrida</taxon>
        <taxon>Talitroidea</taxon>
        <taxon>Hyalellidae</taxon>
        <taxon>Hyalella</taxon>
    </lineage>
</organism>
<proteinExistence type="predicted"/>
<dbReference type="InterPro" id="IPR012337">
    <property type="entry name" value="RNaseH-like_sf"/>
</dbReference>
<comment type="cofactor">
    <cofactor evidence="1">
        <name>Mg(2+)</name>
        <dbReference type="ChEBI" id="CHEBI:18420"/>
    </cofactor>
</comment>
<feature type="region of interest" description="Disordered" evidence="7">
    <location>
        <begin position="380"/>
        <end position="445"/>
    </location>
</feature>
<dbReference type="GO" id="GO:0006308">
    <property type="term" value="P:DNA catabolic process"/>
    <property type="evidence" value="ECO:0007669"/>
    <property type="project" value="TreeGrafter"/>
</dbReference>
<dbReference type="SUPFAM" id="SSF53098">
    <property type="entry name" value="Ribonuclease H-like"/>
    <property type="match status" value="2"/>
</dbReference>
<dbReference type="KEGG" id="hazt:108674970"/>
<dbReference type="OrthoDB" id="10250935at2759"/>
<reference evidence="9" key="1">
    <citation type="submission" date="2025-08" db="UniProtKB">
        <authorList>
            <consortium name="RefSeq"/>
        </authorList>
    </citation>
    <scope>IDENTIFICATION</scope>
    <source>
        <tissue evidence="9">Whole organism</tissue>
    </source>
</reference>
<evidence type="ECO:0000256" key="3">
    <source>
        <dbReference type="ARBA" id="ARBA00022723"/>
    </source>
</evidence>
<keyword evidence="4" id="KW-0378">Hydrolase</keyword>
<dbReference type="GO" id="GO:0008296">
    <property type="term" value="F:3'-5'-DNA exonuclease activity"/>
    <property type="evidence" value="ECO:0007669"/>
    <property type="project" value="TreeGrafter"/>
</dbReference>
<dbReference type="GeneID" id="108674970"/>
<dbReference type="InterPro" id="IPR036397">
    <property type="entry name" value="RNaseH_sf"/>
</dbReference>
<dbReference type="RefSeq" id="XP_018018450.1">
    <property type="nucleotide sequence ID" value="XM_018162961.2"/>
</dbReference>
<evidence type="ECO:0000313" key="9">
    <source>
        <dbReference type="RefSeq" id="XP_018018450.1"/>
    </source>
</evidence>
<keyword evidence="5" id="KW-0269">Exonuclease</keyword>
<evidence type="ECO:0000256" key="2">
    <source>
        <dbReference type="ARBA" id="ARBA00022722"/>
    </source>
</evidence>
<sequence length="552" mass="62094">MKLLMLGDCNNIGSTSASKHLQPKIQVMNNSTDNISLLAGRPIETFVFLDLETSGLGSTRNRITELAMLAVSRSDIEKMEKETSNKRKRQMMEHHDANLTEKNMLTDNIRSVRKRLFNDHSEEKVDGTYHPFHVDTRLKTLRPGHMTQKTEEHPKENGTVNEVSHIEADAPAVTSLKTQNQATQTVRFSTSHYHPVPKLPRIVQKLSKIFNPKVLIFPETEEISGLNNIMLEKSAQMNSDFCEVFLKFLDFPKPICIVGHNSLKFDFPIVMSEFLSVTNCQFRCPDIFCTDSLIIFKALDKIQVLEEINACSEDIARHLDWFLDDEVFQQISLENNKENVTSIDSNGEPNVPCAIQINDETEQMSAIPCTPVKNSNISFNSSLAPDTPVTPSHKDPQENTTSGFSLGSIFASPPATPRHNVESASKPIMVSPPTMTKGRSFSDQTNDPSLLTFPPNCSFKSKVLLAKNDPAYNLGFKPSQRPFSQPVLYQRLFGCRYEAHRAESDCEALLKIAGHYGTKFTLAADVLKIDFNSVKPAWRTNKMIQSEHFQQA</sequence>
<dbReference type="PANTHER" id="PTHR13058:SF19">
    <property type="entry name" value="LD40940P"/>
    <property type="match status" value="1"/>
</dbReference>
<evidence type="ECO:0000256" key="7">
    <source>
        <dbReference type="SAM" id="MobiDB-lite"/>
    </source>
</evidence>
<dbReference type="PANTHER" id="PTHR13058">
    <property type="entry name" value="THREE PRIME REPAIR EXONUCLEASE 1, 2"/>
    <property type="match status" value="1"/>
</dbReference>
<keyword evidence="3" id="KW-0479">Metal-binding</keyword>
<evidence type="ECO:0000313" key="8">
    <source>
        <dbReference type="Proteomes" id="UP000694843"/>
    </source>
</evidence>